<evidence type="ECO:0000313" key="2">
    <source>
        <dbReference type="Proteomes" id="UP000288805"/>
    </source>
</evidence>
<dbReference type="AlphaFoldDB" id="A0A438D7E9"/>
<protein>
    <submittedName>
        <fullName evidence="1">Uncharacterized protein</fullName>
    </submittedName>
</protein>
<dbReference type="SUPFAM" id="SSF53383">
    <property type="entry name" value="PLP-dependent transferases"/>
    <property type="match status" value="1"/>
</dbReference>
<comment type="caution">
    <text evidence="1">The sequence shown here is derived from an EMBL/GenBank/DDBJ whole genome shotgun (WGS) entry which is preliminary data.</text>
</comment>
<gene>
    <name evidence="1" type="ORF">CK203_090139</name>
</gene>
<proteinExistence type="predicted"/>
<dbReference type="InterPro" id="IPR015424">
    <property type="entry name" value="PyrdxlP-dep_Trfase"/>
</dbReference>
<dbReference type="Proteomes" id="UP000288805">
    <property type="component" value="Unassembled WGS sequence"/>
</dbReference>
<reference evidence="1 2" key="1">
    <citation type="journal article" date="2018" name="PLoS Genet.">
        <title>Population sequencing reveals clonal diversity and ancestral inbreeding in the grapevine cultivar Chardonnay.</title>
        <authorList>
            <person name="Roach M.J."/>
            <person name="Johnson D.L."/>
            <person name="Bohlmann J."/>
            <person name="van Vuuren H.J."/>
            <person name="Jones S.J."/>
            <person name="Pretorius I.S."/>
            <person name="Schmidt S.A."/>
            <person name="Borneman A.R."/>
        </authorList>
    </citation>
    <scope>NUCLEOTIDE SEQUENCE [LARGE SCALE GENOMIC DNA]</scope>
    <source>
        <strain evidence="2">cv. Chardonnay</strain>
        <tissue evidence="1">Leaf</tissue>
    </source>
</reference>
<dbReference type="EMBL" id="QGNW01001755">
    <property type="protein sequence ID" value="RVW31380.1"/>
    <property type="molecule type" value="Genomic_DNA"/>
</dbReference>
<dbReference type="InterPro" id="IPR015421">
    <property type="entry name" value="PyrdxlP-dep_Trfase_major"/>
</dbReference>
<dbReference type="Gene3D" id="3.40.640.10">
    <property type="entry name" value="Type I PLP-dependent aspartate aminotransferase-like (Major domain)"/>
    <property type="match status" value="1"/>
</dbReference>
<sequence length="106" mass="12175">MTSRRPCVFVTLALIYNRKVFEITYMFAWPGGYVNIALMQSANQFDTGLMSVMMVEEIRNICGELGVLSYTDVAQAFGKVPVDVQKMRKMNSRSRIVFHYYPCTDI</sequence>
<evidence type="ECO:0000313" key="1">
    <source>
        <dbReference type="EMBL" id="RVW31380.1"/>
    </source>
</evidence>
<name>A0A438D7E9_VITVI</name>
<organism evidence="1 2">
    <name type="scientific">Vitis vinifera</name>
    <name type="common">Grape</name>
    <dbReference type="NCBI Taxonomy" id="29760"/>
    <lineage>
        <taxon>Eukaryota</taxon>
        <taxon>Viridiplantae</taxon>
        <taxon>Streptophyta</taxon>
        <taxon>Embryophyta</taxon>
        <taxon>Tracheophyta</taxon>
        <taxon>Spermatophyta</taxon>
        <taxon>Magnoliopsida</taxon>
        <taxon>eudicotyledons</taxon>
        <taxon>Gunneridae</taxon>
        <taxon>Pentapetalae</taxon>
        <taxon>rosids</taxon>
        <taxon>Vitales</taxon>
        <taxon>Vitaceae</taxon>
        <taxon>Viteae</taxon>
        <taxon>Vitis</taxon>
    </lineage>
</organism>
<accession>A0A438D7E9</accession>